<dbReference type="GO" id="GO:0016757">
    <property type="term" value="F:glycosyltransferase activity"/>
    <property type="evidence" value="ECO:0007669"/>
    <property type="project" value="UniProtKB-KW"/>
</dbReference>
<dbReference type="CDD" id="cd00761">
    <property type="entry name" value="Glyco_tranf_GTA_type"/>
    <property type="match status" value="1"/>
</dbReference>
<dbReference type="PANTHER" id="PTHR22916:SF51">
    <property type="entry name" value="GLYCOSYLTRANSFERASE EPSH-RELATED"/>
    <property type="match status" value="1"/>
</dbReference>
<feature type="domain" description="Glycosyltransferase 2-like" evidence="4">
    <location>
        <begin position="8"/>
        <end position="158"/>
    </location>
</feature>
<evidence type="ECO:0000313" key="6">
    <source>
        <dbReference type="Proteomes" id="UP000248646"/>
    </source>
</evidence>
<dbReference type="PANTHER" id="PTHR22916">
    <property type="entry name" value="GLYCOSYLTRANSFERASE"/>
    <property type="match status" value="1"/>
</dbReference>
<dbReference type="EMBL" id="QKZI01000002">
    <property type="protein sequence ID" value="PZX05945.1"/>
    <property type="molecule type" value="Genomic_DNA"/>
</dbReference>
<evidence type="ECO:0000256" key="1">
    <source>
        <dbReference type="ARBA" id="ARBA00006739"/>
    </source>
</evidence>
<dbReference type="Pfam" id="PF00535">
    <property type="entry name" value="Glycos_transf_2"/>
    <property type="match status" value="1"/>
</dbReference>
<keyword evidence="3 5" id="KW-0808">Transferase</keyword>
<dbReference type="InterPro" id="IPR029044">
    <property type="entry name" value="Nucleotide-diphossugar_trans"/>
</dbReference>
<comment type="similarity">
    <text evidence="1">Belongs to the glycosyltransferase 2 family.</text>
</comment>
<accession>A0A2W7MN78</accession>
<evidence type="ECO:0000256" key="3">
    <source>
        <dbReference type="ARBA" id="ARBA00022679"/>
    </source>
</evidence>
<protein>
    <submittedName>
        <fullName evidence="5">Glycosyltransferase EpsJ</fullName>
    </submittedName>
</protein>
<evidence type="ECO:0000259" key="4">
    <source>
        <dbReference type="Pfam" id="PF00535"/>
    </source>
</evidence>
<dbReference type="Proteomes" id="UP000248646">
    <property type="component" value="Unassembled WGS sequence"/>
</dbReference>
<sequence length="358" mass="41610">MDSNVQVSVIIPVYNAELYLSDCIQSIRNQTYKNIEVILINDGSTDNSGVICDEFASKDSRIKVSHQNNSGPSIARNRGIELAQGKYIQFVDSDDTIELMMTEILVESMNKDSQLVLSGYKATHINDDNNRILQNVTPGVHGILNNKEFLRDFGVLFEQSVIIQLWNKLYITEIIKKNNIQFVESLNIGEDLLFNLDYYKFCQNIHVINDSLYNYLIFNNTNSLISNYKKDFFGNQLLLFQKIREFLLRNDSYNKKNKDSVEVIFINSIVGCFNNLFHKNSNLTSQGIKEQIHKIILSKEVRDDIYYFKSGNIQKRLIGYLIKIKSINGIYYFIKAKNFLRYKIHPIFSLLKTFNYKD</sequence>
<comment type="caution">
    <text evidence="5">The sequence shown here is derived from an EMBL/GenBank/DDBJ whole genome shotgun (WGS) entry which is preliminary data.</text>
</comment>
<evidence type="ECO:0000313" key="5">
    <source>
        <dbReference type="EMBL" id="PZX05945.1"/>
    </source>
</evidence>
<name>A0A2W7MN78_9BACI</name>
<dbReference type="AlphaFoldDB" id="A0A2W7MN78"/>
<organism evidence="5 6">
    <name type="scientific">Psychrobacillus insolitus</name>
    <dbReference type="NCBI Taxonomy" id="1461"/>
    <lineage>
        <taxon>Bacteria</taxon>
        <taxon>Bacillati</taxon>
        <taxon>Bacillota</taxon>
        <taxon>Bacilli</taxon>
        <taxon>Bacillales</taxon>
        <taxon>Bacillaceae</taxon>
        <taxon>Psychrobacillus</taxon>
    </lineage>
</organism>
<dbReference type="OrthoDB" id="396512at2"/>
<keyword evidence="6" id="KW-1185">Reference proteome</keyword>
<dbReference type="RefSeq" id="WP_111439383.1">
    <property type="nucleotide sequence ID" value="NZ_QKZI01000002.1"/>
</dbReference>
<dbReference type="InterPro" id="IPR001173">
    <property type="entry name" value="Glyco_trans_2-like"/>
</dbReference>
<dbReference type="Gene3D" id="3.90.550.10">
    <property type="entry name" value="Spore Coat Polysaccharide Biosynthesis Protein SpsA, Chain A"/>
    <property type="match status" value="1"/>
</dbReference>
<reference evidence="5 6" key="1">
    <citation type="submission" date="2018-06" db="EMBL/GenBank/DDBJ databases">
        <title>Genomic Encyclopedia of Type Strains, Phase IV (KMG-IV): sequencing the most valuable type-strain genomes for metagenomic binning, comparative biology and taxonomic classification.</title>
        <authorList>
            <person name="Goeker M."/>
        </authorList>
    </citation>
    <scope>NUCLEOTIDE SEQUENCE [LARGE SCALE GENOMIC DNA]</scope>
    <source>
        <strain evidence="5 6">DSM 5</strain>
    </source>
</reference>
<gene>
    <name evidence="5" type="ORF">C7437_102412</name>
</gene>
<evidence type="ECO:0000256" key="2">
    <source>
        <dbReference type="ARBA" id="ARBA00022676"/>
    </source>
</evidence>
<dbReference type="SUPFAM" id="SSF53448">
    <property type="entry name" value="Nucleotide-diphospho-sugar transferases"/>
    <property type="match status" value="1"/>
</dbReference>
<keyword evidence="2" id="KW-0328">Glycosyltransferase</keyword>
<proteinExistence type="inferred from homology"/>